<name>T1G2S0_HELRO</name>
<evidence type="ECO:0000256" key="1">
    <source>
        <dbReference type="ARBA" id="ARBA00004141"/>
    </source>
</evidence>
<evidence type="ECO:0000313" key="11">
    <source>
        <dbReference type="EMBL" id="ESO06892.1"/>
    </source>
</evidence>
<dbReference type="EMBL" id="AMQM01003703">
    <property type="status" value="NOT_ANNOTATED_CDS"/>
    <property type="molecule type" value="Genomic_DNA"/>
</dbReference>
<dbReference type="InParanoid" id="T1G2S0"/>
<evidence type="ECO:0000256" key="8">
    <source>
        <dbReference type="RuleBase" id="RU000688"/>
    </source>
</evidence>
<dbReference type="PROSITE" id="PS50262">
    <property type="entry name" value="G_PROTEIN_RECEP_F1_2"/>
    <property type="match status" value="1"/>
</dbReference>
<evidence type="ECO:0000256" key="4">
    <source>
        <dbReference type="ARBA" id="ARBA00023040"/>
    </source>
</evidence>
<dbReference type="HOGENOM" id="CLU_2067241_0_0_1"/>
<dbReference type="GO" id="GO:0004930">
    <property type="term" value="F:G protein-coupled receptor activity"/>
    <property type="evidence" value="ECO:0007669"/>
    <property type="project" value="UniProtKB-KW"/>
</dbReference>
<dbReference type="PRINTS" id="PR00237">
    <property type="entry name" value="GPCRRHODOPSN"/>
</dbReference>
<dbReference type="AlphaFoldDB" id="T1G2S0"/>
<dbReference type="CTD" id="20215368"/>
<evidence type="ECO:0000256" key="9">
    <source>
        <dbReference type="SAM" id="Phobius"/>
    </source>
</evidence>
<dbReference type="KEGG" id="hro:HELRODRAFT_76971"/>
<dbReference type="OrthoDB" id="9990906at2759"/>
<dbReference type="GeneID" id="20215368"/>
<dbReference type="Gene3D" id="1.20.1070.10">
    <property type="entry name" value="Rhodopsin 7-helix transmembrane proteins"/>
    <property type="match status" value="1"/>
</dbReference>
<dbReference type="OMA" id="ANFAWET"/>
<feature type="domain" description="G-protein coupled receptors family 1 profile" evidence="10">
    <location>
        <begin position="27"/>
        <end position="119"/>
    </location>
</feature>
<evidence type="ECO:0000256" key="5">
    <source>
        <dbReference type="ARBA" id="ARBA00023136"/>
    </source>
</evidence>
<keyword evidence="13" id="KW-1185">Reference proteome</keyword>
<protein>
    <recommendedName>
        <fullName evidence="10">G-protein coupled receptors family 1 profile domain-containing protein</fullName>
    </recommendedName>
</protein>
<keyword evidence="5 9" id="KW-0472">Membrane</keyword>
<accession>T1G2S0</accession>
<keyword evidence="7 8" id="KW-0807">Transducer</keyword>
<dbReference type="RefSeq" id="XP_009014988.1">
    <property type="nucleotide sequence ID" value="XM_009016740.1"/>
</dbReference>
<dbReference type="PANTHER" id="PTHR24243:SF233">
    <property type="entry name" value="THYROTROPIN-RELEASING HORMONE RECEPTOR"/>
    <property type="match status" value="1"/>
</dbReference>
<dbReference type="EMBL" id="KB096275">
    <property type="protein sequence ID" value="ESO06892.1"/>
    <property type="molecule type" value="Genomic_DNA"/>
</dbReference>
<evidence type="ECO:0000313" key="12">
    <source>
        <dbReference type="EnsemblMetazoa" id="HelroP76971"/>
    </source>
</evidence>
<dbReference type="eggNOG" id="KOG3656">
    <property type="taxonomic scope" value="Eukaryota"/>
</dbReference>
<comment type="subcellular location">
    <subcellularLocation>
        <location evidence="1">Membrane</location>
        <topology evidence="1">Multi-pass membrane protein</topology>
    </subcellularLocation>
</comment>
<feature type="transmembrane region" description="Helical" evidence="9">
    <location>
        <begin position="46"/>
        <end position="64"/>
    </location>
</feature>
<proteinExistence type="inferred from homology"/>
<keyword evidence="6 8" id="KW-0675">Receptor</keyword>
<organism evidence="12 13">
    <name type="scientific">Helobdella robusta</name>
    <name type="common">Californian leech</name>
    <dbReference type="NCBI Taxonomy" id="6412"/>
    <lineage>
        <taxon>Eukaryota</taxon>
        <taxon>Metazoa</taxon>
        <taxon>Spiralia</taxon>
        <taxon>Lophotrochozoa</taxon>
        <taxon>Annelida</taxon>
        <taxon>Clitellata</taxon>
        <taxon>Hirudinea</taxon>
        <taxon>Rhynchobdellida</taxon>
        <taxon>Glossiphoniidae</taxon>
        <taxon>Helobdella</taxon>
    </lineage>
</organism>
<dbReference type="PANTHER" id="PTHR24243">
    <property type="entry name" value="G-PROTEIN COUPLED RECEPTOR"/>
    <property type="match status" value="1"/>
</dbReference>
<evidence type="ECO:0000256" key="7">
    <source>
        <dbReference type="ARBA" id="ARBA00023224"/>
    </source>
</evidence>
<dbReference type="SUPFAM" id="SSF81321">
    <property type="entry name" value="Family A G protein-coupled receptor-like"/>
    <property type="match status" value="1"/>
</dbReference>
<dbReference type="InterPro" id="IPR000276">
    <property type="entry name" value="GPCR_Rhodpsn"/>
</dbReference>
<feature type="transmembrane region" description="Helical" evidence="9">
    <location>
        <begin position="12"/>
        <end position="34"/>
    </location>
</feature>
<keyword evidence="4 8" id="KW-0297">G-protein coupled receptor</keyword>
<sequence>MLALHRPNLLLYDKYLCFVWFILGFPGNFLSFFVWIRRKMRPSSGCYLAALAFNDFIFLLFNVVNKANFAWETNILNVPVFCEVFPVIFYSTQYLSLFFVLAFTVERYISVCHPYQRER</sequence>
<reference evidence="12" key="3">
    <citation type="submission" date="2015-06" db="UniProtKB">
        <authorList>
            <consortium name="EnsemblMetazoa"/>
        </authorList>
    </citation>
    <scope>IDENTIFICATION</scope>
</reference>
<dbReference type="GO" id="GO:0016020">
    <property type="term" value="C:membrane"/>
    <property type="evidence" value="ECO:0007669"/>
    <property type="project" value="UniProtKB-SubCell"/>
</dbReference>
<dbReference type="PROSITE" id="PS00237">
    <property type="entry name" value="G_PROTEIN_RECEP_F1_1"/>
    <property type="match status" value="1"/>
</dbReference>
<evidence type="ECO:0000313" key="13">
    <source>
        <dbReference type="Proteomes" id="UP000015101"/>
    </source>
</evidence>
<dbReference type="InterPro" id="IPR017452">
    <property type="entry name" value="GPCR_Rhodpsn_7TM"/>
</dbReference>
<dbReference type="EnsemblMetazoa" id="HelroT76971">
    <property type="protein sequence ID" value="HelroP76971"/>
    <property type="gene ID" value="HelroG76971"/>
</dbReference>
<reference evidence="13" key="1">
    <citation type="submission" date="2012-12" db="EMBL/GenBank/DDBJ databases">
        <authorList>
            <person name="Hellsten U."/>
            <person name="Grimwood J."/>
            <person name="Chapman J.A."/>
            <person name="Shapiro H."/>
            <person name="Aerts A."/>
            <person name="Otillar R.P."/>
            <person name="Terry A.Y."/>
            <person name="Boore J.L."/>
            <person name="Simakov O."/>
            <person name="Marletaz F."/>
            <person name="Cho S.-J."/>
            <person name="Edsinger-Gonzales E."/>
            <person name="Havlak P."/>
            <person name="Kuo D.-H."/>
            <person name="Larsson T."/>
            <person name="Lv J."/>
            <person name="Arendt D."/>
            <person name="Savage R."/>
            <person name="Osoegawa K."/>
            <person name="de Jong P."/>
            <person name="Lindberg D.R."/>
            <person name="Seaver E.C."/>
            <person name="Weisblat D.A."/>
            <person name="Putnam N.H."/>
            <person name="Grigoriev I.V."/>
            <person name="Rokhsar D.S."/>
        </authorList>
    </citation>
    <scope>NUCLEOTIDE SEQUENCE</scope>
</reference>
<keyword evidence="3 9" id="KW-1133">Transmembrane helix</keyword>
<dbReference type="Pfam" id="PF00001">
    <property type="entry name" value="7tm_1"/>
    <property type="match status" value="1"/>
</dbReference>
<reference evidence="11 13" key="2">
    <citation type="journal article" date="2013" name="Nature">
        <title>Insights into bilaterian evolution from three spiralian genomes.</title>
        <authorList>
            <person name="Simakov O."/>
            <person name="Marletaz F."/>
            <person name="Cho S.J."/>
            <person name="Edsinger-Gonzales E."/>
            <person name="Havlak P."/>
            <person name="Hellsten U."/>
            <person name="Kuo D.H."/>
            <person name="Larsson T."/>
            <person name="Lv J."/>
            <person name="Arendt D."/>
            <person name="Savage R."/>
            <person name="Osoegawa K."/>
            <person name="de Jong P."/>
            <person name="Grimwood J."/>
            <person name="Chapman J.A."/>
            <person name="Shapiro H."/>
            <person name="Aerts A."/>
            <person name="Otillar R.P."/>
            <person name="Terry A.Y."/>
            <person name="Boore J.L."/>
            <person name="Grigoriev I.V."/>
            <person name="Lindberg D.R."/>
            <person name="Seaver E.C."/>
            <person name="Weisblat D.A."/>
            <person name="Putnam N.H."/>
            <person name="Rokhsar D.S."/>
        </authorList>
    </citation>
    <scope>NUCLEOTIDE SEQUENCE</scope>
</reference>
<gene>
    <name evidence="12" type="primary">20215368</name>
    <name evidence="11" type="ORF">HELRODRAFT_76971</name>
</gene>
<feature type="transmembrane region" description="Helical" evidence="9">
    <location>
        <begin position="84"/>
        <end position="109"/>
    </location>
</feature>
<evidence type="ECO:0000259" key="10">
    <source>
        <dbReference type="PROSITE" id="PS50262"/>
    </source>
</evidence>
<keyword evidence="2 8" id="KW-0812">Transmembrane</keyword>
<dbReference type="Proteomes" id="UP000015101">
    <property type="component" value="Unassembled WGS sequence"/>
</dbReference>
<evidence type="ECO:0000256" key="3">
    <source>
        <dbReference type="ARBA" id="ARBA00022989"/>
    </source>
</evidence>
<evidence type="ECO:0000256" key="2">
    <source>
        <dbReference type="ARBA" id="ARBA00022692"/>
    </source>
</evidence>
<comment type="similarity">
    <text evidence="8">Belongs to the G-protein coupled receptor 1 family.</text>
</comment>
<evidence type="ECO:0000256" key="6">
    <source>
        <dbReference type="ARBA" id="ARBA00023170"/>
    </source>
</evidence>